<comment type="caution">
    <text evidence="2">The sequence shown here is derived from an EMBL/GenBank/DDBJ whole genome shotgun (WGS) entry which is preliminary data.</text>
</comment>
<dbReference type="OrthoDB" id="6365837at2759"/>
<proteinExistence type="predicted"/>
<evidence type="ECO:0000313" key="3">
    <source>
        <dbReference type="Proteomes" id="UP001152888"/>
    </source>
</evidence>
<reference evidence="2" key="1">
    <citation type="submission" date="2022-03" db="EMBL/GenBank/DDBJ databases">
        <authorList>
            <person name="Sayadi A."/>
        </authorList>
    </citation>
    <scope>NUCLEOTIDE SEQUENCE</scope>
</reference>
<evidence type="ECO:0000256" key="1">
    <source>
        <dbReference type="SAM" id="MobiDB-lite"/>
    </source>
</evidence>
<sequence>MCGTKAKRSTLISTTRGVRADTNREGTRKEVLVDIRKEVEVGTSKADTSKEETTGDTAVAEVTQEEMTVTTTTAITITTTTMMVAIITIHPAMSMDLYSTK</sequence>
<accession>A0A9P0KCK6</accession>
<protein>
    <submittedName>
        <fullName evidence="2">Uncharacterized protein</fullName>
    </submittedName>
</protein>
<keyword evidence="3" id="KW-1185">Reference proteome</keyword>
<gene>
    <name evidence="2" type="ORF">ACAOBT_LOCUS9712</name>
</gene>
<dbReference type="EMBL" id="CAKOFQ010006792">
    <property type="protein sequence ID" value="CAH1971934.1"/>
    <property type="molecule type" value="Genomic_DNA"/>
</dbReference>
<dbReference type="AlphaFoldDB" id="A0A9P0KCK6"/>
<evidence type="ECO:0000313" key="2">
    <source>
        <dbReference type="EMBL" id="CAH1971934.1"/>
    </source>
</evidence>
<name>A0A9P0KCK6_ACAOB</name>
<organism evidence="2 3">
    <name type="scientific">Acanthoscelides obtectus</name>
    <name type="common">Bean weevil</name>
    <name type="synonym">Bruchus obtectus</name>
    <dbReference type="NCBI Taxonomy" id="200917"/>
    <lineage>
        <taxon>Eukaryota</taxon>
        <taxon>Metazoa</taxon>
        <taxon>Ecdysozoa</taxon>
        <taxon>Arthropoda</taxon>
        <taxon>Hexapoda</taxon>
        <taxon>Insecta</taxon>
        <taxon>Pterygota</taxon>
        <taxon>Neoptera</taxon>
        <taxon>Endopterygota</taxon>
        <taxon>Coleoptera</taxon>
        <taxon>Polyphaga</taxon>
        <taxon>Cucujiformia</taxon>
        <taxon>Chrysomeloidea</taxon>
        <taxon>Chrysomelidae</taxon>
        <taxon>Bruchinae</taxon>
        <taxon>Bruchini</taxon>
        <taxon>Acanthoscelides</taxon>
    </lineage>
</organism>
<dbReference type="Proteomes" id="UP001152888">
    <property type="component" value="Unassembled WGS sequence"/>
</dbReference>
<feature type="region of interest" description="Disordered" evidence="1">
    <location>
        <begin position="1"/>
        <end position="24"/>
    </location>
</feature>